<feature type="transmembrane region" description="Helical" evidence="1">
    <location>
        <begin position="102"/>
        <end position="120"/>
    </location>
</feature>
<accession>A0A1F5N8Z4</accession>
<organism evidence="3 4">
    <name type="scientific">Candidatus Doudnabacteria bacterium RIFCSPHIGHO2_01_52_17</name>
    <dbReference type="NCBI Taxonomy" id="1817820"/>
    <lineage>
        <taxon>Bacteria</taxon>
        <taxon>Candidatus Doudnaibacteriota</taxon>
    </lineage>
</organism>
<feature type="transmembrane region" description="Helical" evidence="1">
    <location>
        <begin position="60"/>
        <end position="81"/>
    </location>
</feature>
<keyword evidence="2" id="KW-0732">Signal</keyword>
<keyword evidence="1" id="KW-0812">Transmembrane</keyword>
<proteinExistence type="predicted"/>
<name>A0A1F5N8Z4_9BACT</name>
<evidence type="ECO:0000256" key="2">
    <source>
        <dbReference type="SAM" id="SignalP"/>
    </source>
</evidence>
<dbReference type="Proteomes" id="UP000176547">
    <property type="component" value="Unassembled WGS sequence"/>
</dbReference>
<sequence length="145" mass="15262">MTNRKSLNHPKFGVARLLFLSILFSFSTPLTAGAQGLGDTGFLASCKPGGAGLATCINDIYILSLGLGGLLALLMIVLAGYRYMTASGNAQQVENAKDAFSSALIGLIVLFVGFVLLYVVNPQLTQLQDFNIDSKLPYPPTFGGG</sequence>
<comment type="caution">
    <text evidence="3">The sequence shown here is derived from an EMBL/GenBank/DDBJ whole genome shotgun (WGS) entry which is preliminary data.</text>
</comment>
<dbReference type="Pfam" id="PF18895">
    <property type="entry name" value="T4SS_pilin"/>
    <property type="match status" value="1"/>
</dbReference>
<evidence type="ECO:0000256" key="1">
    <source>
        <dbReference type="SAM" id="Phobius"/>
    </source>
</evidence>
<keyword evidence="1" id="KW-1133">Transmembrane helix</keyword>
<keyword evidence="1" id="KW-0472">Membrane</keyword>
<feature type="signal peptide" evidence="2">
    <location>
        <begin position="1"/>
        <end position="32"/>
    </location>
</feature>
<reference evidence="3 4" key="1">
    <citation type="journal article" date="2016" name="Nat. Commun.">
        <title>Thousands of microbial genomes shed light on interconnected biogeochemical processes in an aquifer system.</title>
        <authorList>
            <person name="Anantharaman K."/>
            <person name="Brown C.T."/>
            <person name="Hug L.A."/>
            <person name="Sharon I."/>
            <person name="Castelle C.J."/>
            <person name="Probst A.J."/>
            <person name="Thomas B.C."/>
            <person name="Singh A."/>
            <person name="Wilkins M.J."/>
            <person name="Karaoz U."/>
            <person name="Brodie E.L."/>
            <person name="Williams K.H."/>
            <person name="Hubbard S.S."/>
            <person name="Banfield J.F."/>
        </authorList>
    </citation>
    <scope>NUCLEOTIDE SEQUENCE [LARGE SCALE GENOMIC DNA]</scope>
</reference>
<evidence type="ECO:0000313" key="4">
    <source>
        <dbReference type="Proteomes" id="UP000176547"/>
    </source>
</evidence>
<protein>
    <recommendedName>
        <fullName evidence="5">DUF4134 domain-containing protein</fullName>
    </recommendedName>
</protein>
<evidence type="ECO:0000313" key="3">
    <source>
        <dbReference type="EMBL" id="OGE74099.1"/>
    </source>
</evidence>
<dbReference type="EMBL" id="MFEG01000072">
    <property type="protein sequence ID" value="OGE74099.1"/>
    <property type="molecule type" value="Genomic_DNA"/>
</dbReference>
<dbReference type="InterPro" id="IPR043993">
    <property type="entry name" value="T4SS_pilin"/>
</dbReference>
<feature type="chain" id="PRO_5009520104" description="DUF4134 domain-containing protein" evidence="2">
    <location>
        <begin position="33"/>
        <end position="145"/>
    </location>
</feature>
<evidence type="ECO:0008006" key="5">
    <source>
        <dbReference type="Google" id="ProtNLM"/>
    </source>
</evidence>
<gene>
    <name evidence="3" type="ORF">A3K06_01805</name>
</gene>
<dbReference type="AlphaFoldDB" id="A0A1F5N8Z4"/>